<evidence type="ECO:0000313" key="3">
    <source>
        <dbReference type="EMBL" id="GMT36716.1"/>
    </source>
</evidence>
<reference evidence="1" key="1">
    <citation type="submission" date="2023-10" db="EMBL/GenBank/DDBJ databases">
        <title>Genome assembly of Pristionchus species.</title>
        <authorList>
            <person name="Yoshida K."/>
            <person name="Sommer R.J."/>
        </authorList>
    </citation>
    <scope>NUCLEOTIDE SEQUENCE</scope>
    <source>
        <strain evidence="1">RS5133</strain>
    </source>
</reference>
<evidence type="ECO:0000313" key="4">
    <source>
        <dbReference type="Proteomes" id="UP001432322"/>
    </source>
</evidence>
<dbReference type="EMBL" id="BTSY01000007">
    <property type="protein sequence ID" value="GMT36716.1"/>
    <property type="molecule type" value="Genomic_DNA"/>
</dbReference>
<comment type="caution">
    <text evidence="1">The sequence shown here is derived from an EMBL/GenBank/DDBJ whole genome shotgun (WGS) entry which is preliminary data.</text>
</comment>
<evidence type="ECO:0000313" key="2">
    <source>
        <dbReference type="EMBL" id="GMT20954.1"/>
    </source>
</evidence>
<dbReference type="EMBL" id="BTSY01000003">
    <property type="protein sequence ID" value="GMT20954.1"/>
    <property type="molecule type" value="Genomic_DNA"/>
</dbReference>
<dbReference type="Proteomes" id="UP001432322">
    <property type="component" value="Unassembled WGS sequence"/>
</dbReference>
<sequence length="97" mass="11030">SGGRRRSVADEYGGEKRMLRLLLRIEVLAEDPTNVEDLLERRLQTQKHINFSLKSLFGGGHPDRVKRRKAKRVEAQLIIKTAVVIRLAHSVTSSDQI</sequence>
<organism evidence="1 4">
    <name type="scientific">Pristionchus fissidentatus</name>
    <dbReference type="NCBI Taxonomy" id="1538716"/>
    <lineage>
        <taxon>Eukaryota</taxon>
        <taxon>Metazoa</taxon>
        <taxon>Ecdysozoa</taxon>
        <taxon>Nematoda</taxon>
        <taxon>Chromadorea</taxon>
        <taxon>Rhabditida</taxon>
        <taxon>Rhabditina</taxon>
        <taxon>Diplogasteromorpha</taxon>
        <taxon>Diplogasteroidea</taxon>
        <taxon>Neodiplogasteridae</taxon>
        <taxon>Pristionchus</taxon>
    </lineage>
</organism>
<gene>
    <name evidence="2" type="ORF">PFISCL1PPCAC_12251</name>
    <name evidence="3" type="ORF">PFISCL1PPCAC_28013</name>
    <name evidence="1" type="ORF">PFISCL1PPCAC_4094</name>
</gene>
<protein>
    <submittedName>
        <fullName evidence="1">Uncharacterized protein</fullName>
    </submittedName>
</protein>
<feature type="non-terminal residue" evidence="1">
    <location>
        <position position="1"/>
    </location>
</feature>
<feature type="non-terminal residue" evidence="1">
    <location>
        <position position="97"/>
    </location>
</feature>
<proteinExistence type="predicted"/>
<name>A0AAV5V1V0_9BILA</name>
<dbReference type="EMBL" id="BTSY01000002">
    <property type="protein sequence ID" value="GMT12797.1"/>
    <property type="molecule type" value="Genomic_DNA"/>
</dbReference>
<accession>A0AAV5V1V0</accession>
<evidence type="ECO:0000313" key="1">
    <source>
        <dbReference type="EMBL" id="GMT12797.1"/>
    </source>
</evidence>
<keyword evidence="4" id="KW-1185">Reference proteome</keyword>
<dbReference type="AlphaFoldDB" id="A0AAV5V1V0"/>